<gene>
    <name evidence="2" type="ORF">WJX75_000883</name>
</gene>
<evidence type="ECO:0000313" key="2">
    <source>
        <dbReference type="EMBL" id="KAK9917101.1"/>
    </source>
</evidence>
<proteinExistence type="predicted"/>
<dbReference type="PANTHER" id="PTHR34826:SF2">
    <property type="entry name" value="UPF0590 PROTEIN C409.17C"/>
    <property type="match status" value="1"/>
</dbReference>
<dbReference type="Proteomes" id="UP001491310">
    <property type="component" value="Unassembled WGS sequence"/>
</dbReference>
<evidence type="ECO:0000259" key="1">
    <source>
        <dbReference type="Pfam" id="PF08588"/>
    </source>
</evidence>
<name>A0ABR2YZL5_9CHLO</name>
<dbReference type="EMBL" id="JALJOT010000002">
    <property type="protein sequence ID" value="KAK9917101.1"/>
    <property type="molecule type" value="Genomic_DNA"/>
</dbReference>
<evidence type="ECO:0000313" key="3">
    <source>
        <dbReference type="Proteomes" id="UP001491310"/>
    </source>
</evidence>
<protein>
    <recommendedName>
        <fullName evidence="1">Domain of unknown function at the cortex 1 domain-containing protein</fullName>
    </recommendedName>
</protein>
<organism evidence="2 3">
    <name type="scientific">Coccomyxa subellipsoidea</name>
    <dbReference type="NCBI Taxonomy" id="248742"/>
    <lineage>
        <taxon>Eukaryota</taxon>
        <taxon>Viridiplantae</taxon>
        <taxon>Chlorophyta</taxon>
        <taxon>core chlorophytes</taxon>
        <taxon>Trebouxiophyceae</taxon>
        <taxon>Trebouxiophyceae incertae sedis</taxon>
        <taxon>Coccomyxaceae</taxon>
        <taxon>Coccomyxa</taxon>
    </lineage>
</organism>
<keyword evidence="3" id="KW-1185">Reference proteome</keyword>
<dbReference type="PANTHER" id="PTHR34826">
    <property type="entry name" value="UPF0590 PROTEIN C409.17C"/>
    <property type="match status" value="1"/>
</dbReference>
<reference evidence="2 3" key="1">
    <citation type="journal article" date="2024" name="Nat. Commun.">
        <title>Phylogenomics reveals the evolutionary origins of lichenization in chlorophyte algae.</title>
        <authorList>
            <person name="Puginier C."/>
            <person name="Libourel C."/>
            <person name="Otte J."/>
            <person name="Skaloud P."/>
            <person name="Haon M."/>
            <person name="Grisel S."/>
            <person name="Petersen M."/>
            <person name="Berrin J.G."/>
            <person name="Delaux P.M."/>
            <person name="Dal Grande F."/>
            <person name="Keller J."/>
        </authorList>
    </citation>
    <scope>NUCLEOTIDE SEQUENCE [LARGE SCALE GENOMIC DNA]</scope>
    <source>
        <strain evidence="2 3">SAG 216-7</strain>
    </source>
</reference>
<dbReference type="InterPro" id="IPR013897">
    <property type="entry name" value="Duc1"/>
</dbReference>
<dbReference type="Pfam" id="PF08588">
    <property type="entry name" value="Duc1"/>
    <property type="match status" value="1"/>
</dbReference>
<feature type="domain" description="Domain of unknown function at the cortex 1" evidence="1">
    <location>
        <begin position="7"/>
        <end position="165"/>
    </location>
</feature>
<comment type="caution">
    <text evidence="2">The sequence shown here is derived from an EMBL/GenBank/DDBJ whole genome shotgun (WGS) entry which is preliminary data.</text>
</comment>
<accession>A0ABR2YZL5</accession>
<sequence length="174" mass="19532">MTNASLLQGGFKRPVGFDDAVTGQRFTRPLKQLPSKWILELVFLLARRLVPSIHIGCPESPYILSPLISTAQAIHVGTEGDSIHISSEPVEDMRALQIASEDGKTPLSASARKRFFSKARNRRGRSFTTDHTYTFHFWQHMLDCSRFKLDMGFAMFDLAKHLDDSTGRCAVVHA</sequence>